<evidence type="ECO:0000256" key="3">
    <source>
        <dbReference type="ARBA" id="ARBA00022771"/>
    </source>
</evidence>
<feature type="compositionally biased region" description="Low complexity" evidence="8">
    <location>
        <begin position="845"/>
        <end position="855"/>
    </location>
</feature>
<dbReference type="SMART" id="SM00228">
    <property type="entry name" value="PDZ"/>
    <property type="match status" value="1"/>
</dbReference>
<evidence type="ECO:0000313" key="13">
    <source>
        <dbReference type="RefSeq" id="XP_022106430.1"/>
    </source>
</evidence>
<feature type="compositionally biased region" description="Low complexity" evidence="8">
    <location>
        <begin position="1239"/>
        <end position="1250"/>
    </location>
</feature>
<protein>
    <submittedName>
        <fullName evidence="13">Uncharacterized protein LOC110987729 isoform X1</fullName>
    </submittedName>
</protein>
<dbReference type="OrthoDB" id="10059918at2759"/>
<dbReference type="InterPro" id="IPR001478">
    <property type="entry name" value="PDZ"/>
</dbReference>
<dbReference type="SMART" id="SM00239">
    <property type="entry name" value="C2"/>
    <property type="match status" value="2"/>
</dbReference>
<feature type="region of interest" description="Disordered" evidence="8">
    <location>
        <begin position="1447"/>
        <end position="1473"/>
    </location>
</feature>
<feature type="compositionally biased region" description="Basic and acidic residues" evidence="8">
    <location>
        <begin position="434"/>
        <end position="450"/>
    </location>
</feature>
<keyword evidence="6" id="KW-0966">Cell projection</keyword>
<keyword evidence="1" id="KW-0479">Metal-binding</keyword>
<dbReference type="InterPro" id="IPR000008">
    <property type="entry name" value="C2_dom"/>
</dbReference>
<feature type="region of interest" description="Disordered" evidence="8">
    <location>
        <begin position="1605"/>
        <end position="1785"/>
    </location>
</feature>
<dbReference type="PANTHER" id="PTHR14113:SF6">
    <property type="entry name" value="PROTEIN PICCOLO"/>
    <property type="match status" value="1"/>
</dbReference>
<feature type="compositionally biased region" description="Basic and acidic residues" evidence="8">
    <location>
        <begin position="1672"/>
        <end position="1683"/>
    </location>
</feature>
<dbReference type="InterPro" id="IPR001565">
    <property type="entry name" value="Synaptotagmin"/>
</dbReference>
<feature type="compositionally biased region" description="Basic and acidic residues" evidence="8">
    <location>
        <begin position="2041"/>
        <end position="2063"/>
    </location>
</feature>
<feature type="domain" description="C2" evidence="9">
    <location>
        <begin position="2984"/>
        <end position="3108"/>
    </location>
</feature>
<dbReference type="InterPro" id="IPR013083">
    <property type="entry name" value="Znf_RING/FYVE/PHD"/>
</dbReference>
<dbReference type="InterPro" id="IPR011011">
    <property type="entry name" value="Znf_FYVE_PHD"/>
</dbReference>
<dbReference type="GO" id="GO:0043226">
    <property type="term" value="C:organelle"/>
    <property type="evidence" value="ECO:0007669"/>
    <property type="project" value="UniProtKB-ARBA"/>
</dbReference>
<feature type="compositionally biased region" description="Basic and acidic residues" evidence="8">
    <location>
        <begin position="1898"/>
        <end position="1937"/>
    </location>
</feature>
<feature type="compositionally biased region" description="Basic and acidic residues" evidence="8">
    <location>
        <begin position="2094"/>
        <end position="2107"/>
    </location>
</feature>
<dbReference type="GO" id="GO:0006886">
    <property type="term" value="P:intracellular protein transport"/>
    <property type="evidence" value="ECO:0007669"/>
    <property type="project" value="InterPro"/>
</dbReference>
<dbReference type="KEGG" id="aplc:110987729"/>
<feature type="compositionally biased region" description="Polar residues" evidence="8">
    <location>
        <begin position="331"/>
        <end position="351"/>
    </location>
</feature>
<feature type="compositionally biased region" description="Basic and acidic residues" evidence="8">
    <location>
        <begin position="1968"/>
        <end position="1979"/>
    </location>
</feature>
<feature type="compositionally biased region" description="Low complexity" evidence="8">
    <location>
        <begin position="1206"/>
        <end position="1232"/>
    </location>
</feature>
<feature type="domain" description="C2" evidence="9">
    <location>
        <begin position="2396"/>
        <end position="2519"/>
    </location>
</feature>
<feature type="compositionally biased region" description="Basic and acidic residues" evidence="8">
    <location>
        <begin position="2881"/>
        <end position="2900"/>
    </location>
</feature>
<feature type="compositionally biased region" description="Basic and acidic residues" evidence="8">
    <location>
        <begin position="2801"/>
        <end position="2812"/>
    </location>
</feature>
<feature type="compositionally biased region" description="Basic and acidic residues" evidence="8">
    <location>
        <begin position="1877"/>
        <end position="1889"/>
    </location>
</feature>
<feature type="region of interest" description="Disordered" evidence="8">
    <location>
        <begin position="1154"/>
        <end position="1347"/>
    </location>
</feature>
<feature type="compositionally biased region" description="Low complexity" evidence="8">
    <location>
        <begin position="1095"/>
        <end position="1104"/>
    </location>
</feature>
<evidence type="ECO:0000256" key="2">
    <source>
        <dbReference type="ARBA" id="ARBA00022737"/>
    </source>
</evidence>
<evidence type="ECO:0000313" key="12">
    <source>
        <dbReference type="Proteomes" id="UP000694845"/>
    </source>
</evidence>
<feature type="compositionally biased region" description="Basic residues" evidence="8">
    <location>
        <begin position="1391"/>
        <end position="1400"/>
    </location>
</feature>
<feature type="compositionally biased region" description="Polar residues" evidence="8">
    <location>
        <begin position="2643"/>
        <end position="2664"/>
    </location>
</feature>
<dbReference type="Gene3D" id="2.60.40.150">
    <property type="entry name" value="C2 domain"/>
    <property type="match status" value="2"/>
</dbReference>
<feature type="compositionally biased region" description="Gly residues" evidence="8">
    <location>
        <begin position="2560"/>
        <end position="2571"/>
    </location>
</feature>
<feature type="compositionally biased region" description="Basic residues" evidence="8">
    <location>
        <begin position="1980"/>
        <end position="1989"/>
    </location>
</feature>
<evidence type="ECO:0000256" key="4">
    <source>
        <dbReference type="ARBA" id="ARBA00022833"/>
    </source>
</evidence>
<dbReference type="InterPro" id="IPR052098">
    <property type="entry name" value="Presynaptic_Scaffold_Bsn/Pclo"/>
</dbReference>
<feature type="compositionally biased region" description="Polar residues" evidence="8">
    <location>
        <begin position="2722"/>
        <end position="2740"/>
    </location>
</feature>
<feature type="compositionally biased region" description="Low complexity" evidence="8">
    <location>
        <begin position="935"/>
        <end position="945"/>
    </location>
</feature>
<comment type="subcellular location">
    <subcellularLocation>
        <location evidence="7">Presynaptic active zone</location>
    </subcellularLocation>
</comment>
<dbReference type="Pfam" id="PF00168">
    <property type="entry name" value="C2"/>
    <property type="match status" value="2"/>
</dbReference>
<feature type="compositionally biased region" description="Basic and acidic residues" evidence="8">
    <location>
        <begin position="465"/>
        <end position="504"/>
    </location>
</feature>
<feature type="region of interest" description="Disordered" evidence="8">
    <location>
        <begin position="1001"/>
        <end position="1120"/>
    </location>
</feature>
<evidence type="ECO:0000256" key="6">
    <source>
        <dbReference type="ARBA" id="ARBA00023273"/>
    </source>
</evidence>
<dbReference type="Pfam" id="PF05715">
    <property type="entry name" value="zf-piccolo"/>
    <property type="match status" value="1"/>
</dbReference>
<feature type="compositionally biased region" description="Basic residues" evidence="8">
    <location>
        <begin position="2385"/>
        <end position="2395"/>
    </location>
</feature>
<feature type="compositionally biased region" description="Basic and acidic residues" evidence="8">
    <location>
        <begin position="828"/>
        <end position="841"/>
    </location>
</feature>
<feature type="region of interest" description="Disordered" evidence="8">
    <location>
        <begin position="1805"/>
        <end position="2160"/>
    </location>
</feature>
<feature type="compositionally biased region" description="Polar residues" evidence="8">
    <location>
        <begin position="1175"/>
        <end position="1184"/>
    </location>
</feature>
<dbReference type="SUPFAM" id="SSF50156">
    <property type="entry name" value="PDZ domain-like"/>
    <property type="match status" value="1"/>
</dbReference>
<dbReference type="GO" id="GO:0016020">
    <property type="term" value="C:membrane"/>
    <property type="evidence" value="ECO:0007669"/>
    <property type="project" value="InterPro"/>
</dbReference>
<feature type="compositionally biased region" description="Polar residues" evidence="8">
    <location>
        <begin position="1056"/>
        <end position="1071"/>
    </location>
</feature>
<feature type="compositionally biased region" description="Low complexity" evidence="8">
    <location>
        <begin position="1521"/>
        <end position="1540"/>
    </location>
</feature>
<dbReference type="PROSITE" id="PS50106">
    <property type="entry name" value="PDZ"/>
    <property type="match status" value="1"/>
</dbReference>
<dbReference type="Pfam" id="PF00595">
    <property type="entry name" value="PDZ"/>
    <property type="match status" value="1"/>
</dbReference>
<dbReference type="PROSITE" id="PS50004">
    <property type="entry name" value="C2"/>
    <property type="match status" value="2"/>
</dbReference>
<dbReference type="RefSeq" id="XP_022106430.1">
    <property type="nucleotide sequence ID" value="XM_022250738.1"/>
</dbReference>
<dbReference type="CDD" id="cd06714">
    <property type="entry name" value="PDZ_RIM-like"/>
    <property type="match status" value="1"/>
</dbReference>
<dbReference type="GO" id="GO:0031267">
    <property type="term" value="F:small GTPase binding"/>
    <property type="evidence" value="ECO:0007669"/>
    <property type="project" value="InterPro"/>
</dbReference>
<feature type="compositionally biased region" description="Basic and acidic residues" evidence="8">
    <location>
        <begin position="1273"/>
        <end position="1285"/>
    </location>
</feature>
<feature type="region of interest" description="Disordered" evidence="8">
    <location>
        <begin position="2541"/>
        <end position="2835"/>
    </location>
</feature>
<feature type="compositionally biased region" description="Basic and acidic residues" evidence="8">
    <location>
        <begin position="1744"/>
        <end position="1785"/>
    </location>
</feature>
<feature type="domain" description="PDZ" evidence="10">
    <location>
        <begin position="2216"/>
        <end position="2304"/>
    </location>
</feature>
<evidence type="ECO:0000259" key="10">
    <source>
        <dbReference type="PROSITE" id="PS50106"/>
    </source>
</evidence>
<dbReference type="InterPro" id="IPR035892">
    <property type="entry name" value="C2_domain_sf"/>
</dbReference>
<evidence type="ECO:0000256" key="8">
    <source>
        <dbReference type="SAM" id="MobiDB-lite"/>
    </source>
</evidence>
<dbReference type="InterPro" id="IPR036034">
    <property type="entry name" value="PDZ_sf"/>
</dbReference>
<feature type="compositionally biased region" description="Polar residues" evidence="8">
    <location>
        <begin position="1628"/>
        <end position="1642"/>
    </location>
</feature>
<dbReference type="Proteomes" id="UP000694845">
    <property type="component" value="Unplaced"/>
</dbReference>
<feature type="compositionally biased region" description="Basic and acidic residues" evidence="8">
    <location>
        <begin position="2665"/>
        <end position="2686"/>
    </location>
</feature>
<keyword evidence="2" id="KW-0677">Repeat</keyword>
<evidence type="ECO:0000256" key="1">
    <source>
        <dbReference type="ARBA" id="ARBA00022723"/>
    </source>
</evidence>
<feature type="region of interest" description="Disordered" evidence="8">
    <location>
        <begin position="1"/>
        <end position="47"/>
    </location>
</feature>
<feature type="compositionally biased region" description="Polar residues" evidence="8">
    <location>
        <begin position="2589"/>
        <end position="2608"/>
    </location>
</feature>
<feature type="compositionally biased region" description="Polar residues" evidence="8">
    <location>
        <begin position="1258"/>
        <end position="1269"/>
    </location>
</feature>
<proteinExistence type="predicted"/>
<dbReference type="InterPro" id="IPR008899">
    <property type="entry name" value="Znf_piccolo"/>
</dbReference>
<feature type="compositionally biased region" description="Basic and acidic residues" evidence="8">
    <location>
        <begin position="518"/>
        <end position="538"/>
    </location>
</feature>
<feature type="region of interest" description="Disordered" evidence="8">
    <location>
        <begin position="257"/>
        <end position="422"/>
    </location>
</feature>
<keyword evidence="4" id="KW-0862">Zinc</keyword>
<keyword evidence="12" id="KW-1185">Reference proteome</keyword>
<dbReference type="GeneID" id="110987729"/>
<feature type="region of interest" description="Disordered" evidence="8">
    <location>
        <begin position="2311"/>
        <end position="2352"/>
    </location>
</feature>
<feature type="region of interest" description="Disordered" evidence="8">
    <location>
        <begin position="2855"/>
        <end position="2911"/>
    </location>
</feature>
<feature type="compositionally biased region" description="Polar residues" evidence="8">
    <location>
        <begin position="14"/>
        <end position="25"/>
    </location>
</feature>
<feature type="compositionally biased region" description="Acidic residues" evidence="8">
    <location>
        <begin position="600"/>
        <end position="609"/>
    </location>
</feature>
<feature type="compositionally biased region" description="Basic and acidic residues" evidence="8">
    <location>
        <begin position="1420"/>
        <end position="1430"/>
    </location>
</feature>
<sequence length="3121" mass="346511">MGNLSSQEDDSYYTDDSLSVMSEQSARMRPTRRGNNIPIEPPEADLSHLTEQERAHILSVLARARDLQARDERRVRDLEDDFSNYAASVLQRASNAATTEPEAGAGAKQGDLCPICHVTELVPDPQPGSAQEGQPCGDCDRVVCLQCGFYAPAIMSDKETWLCNLCQRRRRFLATSGLWHVGRRNKRFSGSKLQRRSSLDETESALKTAARKARKLERMASYSQYEDMKAQSGRQDSQEGAASLSLPEAVFAASSAEVSVGASKDMQTTDEPEQVSGRTDAVPPSKPPRSFSMEDAMLEHDQKPDPYLSTGEKSPKITHPTLPPDPRDSDLSNVETALSASKVNMVQSVPSAESDVDIDEEEMMRQLLEMAEGAGEEGTGSAQGGFPVDDGDQDLSVSGAGFQDGAQPESAASEQADGKQSYLQRRFRNLGVLYEREERDGLGDSGESREISSGATSALVTPLLTEHEQELIRESCGDARSKTRDFVSHRSSSADRATDDEPKPASRRKILSTSFDSYESHSDSELKPSRSRLSRDVNEMGALSGSDPKLSSAGDSSERESLTSGADSLEKLYVPQLSPDEFTSDEKYRSVEDLTKVGTDESETPDDPENGSTRIATPAVGQPQFQYVKQKPNSLPRRRRSRPVMELPLSPIFDEETGSPDLQHPAGDFSSPEYADPSLAEDSPFEYEYEDDADASQEGFSSQDELPRTEIVEDLEAMEEEAAVQHEYGDDFAVMTRDEGLATLVEEQEETPDTENKTGESDNIQQTTSPSDLVEDAVVPTVPAPNASKTQHTPELLLVKSLASDKDSTALVEGSVRDDMESLSQSTAREHEKRLPGHSQDDGNSSSSLTSSQSSEEPPKTVLSNKEEKDSHSPRPKPPPLGMMPPRYSMEAYSSLESEEGNSLLSSPRTPSYDTDSFDKPKATSPGKKQVDLDSPLSPSFRFSPPATPKHLLEASKHLSDSSYTYDNSPSEFSDEIQMSPVTLTVCKPLVSQVGSHFDDFDDAAKDQAPVDSEAIGPDVPLDATEQRGALQKGDSDGGKTTEVKTVEVKADDLNRPTQTAEAGIGTQTEHILSVMIPKPSPSRRYPDDDKTKTVKTQSTSSQTASPISDIELSTDSSPVKQARARILIDAAVDATANNPLLLPLSPMHTAQAKTTNVAVGTSPEYSPPSSAPSTDTESVASRSSRVKYTHGGFGSDGDTTDWGASMPFSSIASSSGTSSPERSSSLRSTPLKYLPLETSSASNTSPPTTRRSRIDWETSTQRGSSTPARTRVMRDSVSSERRTSSSDIDSCDSDGGTPSSTPRKVRRRLPSIPSDQVPVSAPRSSTSHKVFLDKDQNVTDPSKQLELQRVREMLSRKAAAIEKQRRDEELRTLRIEAERQRVGAASERIARRRQPKQRGRYYSDGSVSDSEVGPISSGRESRERDKLDTDWGLGVPALSMQTLSTLDTQQSPTHGARYGLEPPGAPRSTLFLSKSEEDIIREIEKQISETTGKAYQAYDRSEIERDVRRRYGALHDSDRSSSQYSTSSSGSRGSLSDSWSSVTFELPDYRLRAVRQKLKEELKLVTADKRAQLDRDAVTNDPMQRAPKDKGALRMDASLGFLQGGRANGKPQLLAVPGMDKPDRNGKSTNAGSRLSPQASPQRRRNRRQAADSVPPMFSPIKEDVDIEGEVLSKHYPDESDSRLMTQEPSSVEGRSYRHRKDFTKELSRERSSHESSTVEALSEAPSSGNRRRRKDTPVATHIKPEEVDRLSREGEMIEKRIREQQEKEFRREIERRKKQMEDSAKRLDELKIRRGVEWTAAAGGQAAGATGPGPATKPLQGPVKLSQSLDEIARRRERDGSPLGVERRHYGSLETVTRDKGRGARETVSMSTPHLTERERAVIKRDQQGLILPLDEETRLQKGASEHGRRQTRAGRGDRLERSSSREKRPHRQDSMESVGSNRAFSEDDEAGYSDSSKGSTRRRRSSEERRSAEESTRHHRDHRHHQRDRDHGRTSPATQRDRDYGRTSPASHGRISPATHHRDSEYHDYPQRRPHHRSREDVISSEERDRERGAYSDRGRDHHHRQHSRSREDILSSSGRERARTISPSLIRDRDTHRERETHRDHRRRQHHHSGEDLSTISKTSERSTAGPRSRSLPRVLQSERRQASPEDYYYGDQVYRMQASEWTRRADDSGDDEDERRRQVIYQSVPGGARHMQQRHISRADYQFPTRRFRLPRDPHDKKCRNHGIGMRIIGGKRIPGTDQLVAYVAEIRRGGVADREGLREGDQVLEWCGMPLTGRTYEEVQRITRTADGDVEIVVKCGTNLLESPRQRSRPPDNSAPRSRSTSNPPQFNEDESLEEEALRNGVDPRMLSERLEGISKAQYVYSSPTTSANTDNSSPKRKGRDRNKKISGEIQIQLDYDERTGDLSVGILRGRGLAPKDINGLADPFVKTCLLPGRGRPENKRKTRYVPKTLTPEWNQTVLYRAIKPQELATRILEISVWDFDRFTFNDFMGQILIDLSDQHILDNRPRWFSLQDQPASTGQQEAFSPRALSPITTLPSAHPGHPMSHLMGRGRGGSTTGSGDHGSPERRRALSRSMERVQGSSVTQQLMESDSQSSRSSGYEYDTDRSTQSDKSGWSQDHHRDKPSKPPPSSSTQHRQPYNGQNHGKGYQTNGTVKTDHGGKVIDHNANHTAKDGSPLKRQPPKSSPTTSASSKPSSISTSVKVTVTTKHPSGSKQGQGSKETKTSTQENKTAAETKKQPEPKKPVKQQPQKTLSPDRTTEKARLSPSNVRASKPRNEPSIFHYTSTNPSSKRADPGKKKAFDKGASTSKSAQNLSIYHDKPSTSSVIRRSSAELYEPQNITLERRRETWSETQKSAAVTQTRQPIEVEVIDTGKDDGAREPERSQPKEQTGDSALLNGGHNTERVGGVPKLWVRKPQLEPGAGTSLESNSLMQVNLKAAMYTRMFAGDLGPGQIIDPETPRQSDLLLKKGDYETTGEIQLGLKKESKADGDQLYVEVIQCRKISYKFKTEHPPDLYVKGYLVVGDRKVSKKKTHICKFAKEPRFNEVFMYNTSVTGLALQISLWADGGRFGRNTLLGETMIWLDNVTFIANNETEAWYKLLLASSKSPSSP</sequence>
<feature type="compositionally biased region" description="Basic and acidic residues" evidence="8">
    <location>
        <begin position="1990"/>
        <end position="2008"/>
    </location>
</feature>
<feature type="compositionally biased region" description="Basic and acidic residues" evidence="8">
    <location>
        <begin position="1833"/>
        <end position="1867"/>
    </location>
</feature>
<feature type="compositionally biased region" description="Basic and acidic residues" evidence="8">
    <location>
        <begin position="584"/>
        <end position="599"/>
    </location>
</feature>
<feature type="compositionally biased region" description="Polar residues" evidence="8">
    <location>
        <begin position="2325"/>
        <end position="2336"/>
    </location>
</feature>
<feature type="compositionally biased region" description="Basic and acidic residues" evidence="8">
    <location>
        <begin position="2023"/>
        <end position="2034"/>
    </location>
</feature>
<organism evidence="12 13">
    <name type="scientific">Acanthaster planci</name>
    <name type="common">Crown-of-thorns starfish</name>
    <dbReference type="NCBI Taxonomy" id="133434"/>
    <lineage>
        <taxon>Eukaryota</taxon>
        <taxon>Metazoa</taxon>
        <taxon>Echinodermata</taxon>
        <taxon>Eleutherozoa</taxon>
        <taxon>Asterozoa</taxon>
        <taxon>Asteroidea</taxon>
        <taxon>Valvatacea</taxon>
        <taxon>Valvatida</taxon>
        <taxon>Acanthasteridae</taxon>
        <taxon>Acanthaster</taxon>
    </lineage>
</organism>
<dbReference type="Gene3D" id="3.30.40.10">
    <property type="entry name" value="Zinc/RING finger domain, C3HC4 (zinc finger)"/>
    <property type="match status" value="1"/>
</dbReference>
<feature type="region of interest" description="Disordered" evidence="8">
    <location>
        <begin position="2368"/>
        <end position="2396"/>
    </location>
</feature>
<dbReference type="GO" id="GO:0048786">
    <property type="term" value="C:presynaptic active zone"/>
    <property type="evidence" value="ECO:0007669"/>
    <property type="project" value="UniProtKB-SubCell"/>
</dbReference>
<feature type="region of interest" description="Disordered" evidence="8">
    <location>
        <begin position="434"/>
        <end position="708"/>
    </location>
</feature>
<gene>
    <name evidence="13" type="primary">LOC110987729</name>
</gene>
<feature type="compositionally biased region" description="Acidic residues" evidence="8">
    <location>
        <begin position="683"/>
        <end position="695"/>
    </location>
</feature>
<accession>A0A8B7ZNF3</accession>
<feature type="region of interest" description="Disordered" evidence="8">
    <location>
        <begin position="1359"/>
        <end position="1434"/>
    </location>
</feature>
<feature type="compositionally biased region" description="Basic and acidic residues" evidence="8">
    <location>
        <begin position="1359"/>
        <end position="1382"/>
    </location>
</feature>
<name>A0A8B7ZNF3_ACAPL</name>
<feature type="domain" description="RabBD" evidence="11">
    <location>
        <begin position="43"/>
        <end position="183"/>
    </location>
</feature>
<dbReference type="PROSITE" id="PS50916">
    <property type="entry name" value="RABBD"/>
    <property type="match status" value="1"/>
</dbReference>
<feature type="compositionally biased region" description="Basic and acidic residues" evidence="8">
    <location>
        <begin position="2072"/>
        <end position="2087"/>
    </location>
</feature>
<feature type="compositionally biased region" description="Polar residues" evidence="8">
    <location>
        <begin position="2860"/>
        <end position="2873"/>
    </location>
</feature>
<feature type="compositionally biased region" description="Basic and acidic residues" evidence="8">
    <location>
        <begin position="2741"/>
        <end position="2753"/>
    </location>
</feature>
<feature type="compositionally biased region" description="Polar residues" evidence="8">
    <location>
        <begin position="761"/>
        <end position="771"/>
    </location>
</feature>
<evidence type="ECO:0000259" key="11">
    <source>
        <dbReference type="PROSITE" id="PS50916"/>
    </source>
</evidence>
<evidence type="ECO:0000256" key="7">
    <source>
        <dbReference type="ARBA" id="ARBA00034101"/>
    </source>
</evidence>
<evidence type="ECO:0000256" key="5">
    <source>
        <dbReference type="ARBA" id="ARBA00023018"/>
    </source>
</evidence>
<feature type="compositionally biased region" description="Polar residues" evidence="8">
    <location>
        <begin position="2815"/>
        <end position="2825"/>
    </location>
</feature>
<dbReference type="GO" id="GO:0008270">
    <property type="term" value="F:zinc ion binding"/>
    <property type="evidence" value="ECO:0007669"/>
    <property type="project" value="UniProtKB-KW"/>
</dbReference>
<feature type="compositionally biased region" description="Polar residues" evidence="8">
    <location>
        <begin position="623"/>
        <end position="633"/>
    </location>
</feature>
<feature type="region of interest" description="Disordered" evidence="8">
    <location>
        <begin position="739"/>
        <end position="949"/>
    </location>
</feature>
<dbReference type="InterPro" id="IPR010911">
    <property type="entry name" value="Rab_BD"/>
</dbReference>
<dbReference type="PANTHER" id="PTHR14113">
    <property type="entry name" value="PICCOLO/BASSOON"/>
    <property type="match status" value="1"/>
</dbReference>
<feature type="compositionally biased region" description="Basic and acidic residues" evidence="8">
    <location>
        <begin position="1034"/>
        <end position="1055"/>
    </location>
</feature>
<dbReference type="PRINTS" id="PR00399">
    <property type="entry name" value="SYNAPTOTAGMN"/>
</dbReference>
<reference evidence="13" key="1">
    <citation type="submission" date="2025-08" db="UniProtKB">
        <authorList>
            <consortium name="RefSeq"/>
        </authorList>
    </citation>
    <scope>IDENTIFICATION</scope>
</reference>
<feature type="compositionally biased region" description="Low complexity" evidence="8">
    <location>
        <begin position="2695"/>
        <end position="2720"/>
    </location>
</feature>
<dbReference type="SUPFAM" id="SSF49562">
    <property type="entry name" value="C2 domain (Calcium/lipid-binding domain, CaLB)"/>
    <property type="match status" value="2"/>
</dbReference>
<feature type="region of interest" description="Disordered" evidence="8">
    <location>
        <begin position="1514"/>
        <end position="1540"/>
    </location>
</feature>
<keyword evidence="5" id="KW-0770">Synapse</keyword>
<feature type="compositionally biased region" description="Polar residues" evidence="8">
    <location>
        <begin position="2370"/>
        <end position="2383"/>
    </location>
</feature>
<dbReference type="SUPFAM" id="SSF57903">
    <property type="entry name" value="FYVE/PHD zinc finger"/>
    <property type="match status" value="1"/>
</dbReference>
<evidence type="ECO:0000259" key="9">
    <source>
        <dbReference type="PROSITE" id="PS50004"/>
    </source>
</evidence>
<dbReference type="Gene3D" id="2.30.42.10">
    <property type="match status" value="1"/>
</dbReference>
<feature type="compositionally biased region" description="Low complexity" evidence="8">
    <location>
        <begin position="1805"/>
        <end position="1818"/>
    </location>
</feature>
<feature type="compositionally biased region" description="Basic and acidic residues" evidence="8">
    <location>
        <begin position="1704"/>
        <end position="1715"/>
    </location>
</feature>
<keyword evidence="3" id="KW-0863">Zinc-finger</keyword>